<protein>
    <submittedName>
        <fullName evidence="1">Uncharacterized protein</fullName>
    </submittedName>
</protein>
<accession>A0A372ZMJ8</accession>
<sequence>MTYSKSAGGAVTARFGFNYQGTDYNDAGAFSINAGETKSYAWHNLNVLCNSVVVFLSVTGQGRFQTPAVSDC</sequence>
<dbReference type="EMBL" id="QVIG01000001">
    <property type="protein sequence ID" value="RGD56465.1"/>
    <property type="molecule type" value="Genomic_DNA"/>
</dbReference>
<keyword evidence="2" id="KW-1185">Reference proteome</keyword>
<dbReference type="Proteomes" id="UP000263377">
    <property type="component" value="Unassembled WGS sequence"/>
</dbReference>
<evidence type="ECO:0000313" key="2">
    <source>
        <dbReference type="Proteomes" id="UP000263377"/>
    </source>
</evidence>
<gene>
    <name evidence="1" type="ORF">DR950_00475</name>
</gene>
<organism evidence="1 2">
    <name type="scientific">Kitasatospora xanthocidica</name>
    <dbReference type="NCBI Taxonomy" id="83382"/>
    <lineage>
        <taxon>Bacteria</taxon>
        <taxon>Bacillati</taxon>
        <taxon>Actinomycetota</taxon>
        <taxon>Actinomycetes</taxon>
        <taxon>Kitasatosporales</taxon>
        <taxon>Streptomycetaceae</taxon>
        <taxon>Kitasatospora</taxon>
    </lineage>
</organism>
<dbReference type="AlphaFoldDB" id="A0A372ZMJ8"/>
<reference evidence="1 2" key="1">
    <citation type="submission" date="2018-08" db="EMBL/GenBank/DDBJ databases">
        <title>Diversity &amp; Physiological Properties of Lignin-Decomposing Actinobacteria from Soil.</title>
        <authorList>
            <person name="Roh S.G."/>
            <person name="Kim S.B."/>
        </authorList>
    </citation>
    <scope>NUCLEOTIDE SEQUENCE [LARGE SCALE GENOMIC DNA]</scope>
    <source>
        <strain evidence="1 2">MMS17-GH009</strain>
    </source>
</reference>
<comment type="caution">
    <text evidence="1">The sequence shown here is derived from an EMBL/GenBank/DDBJ whole genome shotgun (WGS) entry which is preliminary data.</text>
</comment>
<name>A0A372ZMJ8_9ACTN</name>
<evidence type="ECO:0000313" key="1">
    <source>
        <dbReference type="EMBL" id="RGD56465.1"/>
    </source>
</evidence>
<dbReference type="RefSeq" id="WP_117484903.1">
    <property type="nucleotide sequence ID" value="NZ_QVIG01000001.1"/>
</dbReference>
<proteinExistence type="predicted"/>